<protein>
    <submittedName>
        <fullName evidence="3">Helix-turn-helix transcriptional regulator</fullName>
    </submittedName>
</protein>
<dbReference type="GO" id="GO:0003677">
    <property type="term" value="F:DNA binding"/>
    <property type="evidence" value="ECO:0007669"/>
    <property type="project" value="UniProtKB-KW"/>
</dbReference>
<dbReference type="AlphaFoldDB" id="A0A6G4N132"/>
<dbReference type="SMART" id="SM00530">
    <property type="entry name" value="HTH_XRE"/>
    <property type="match status" value="1"/>
</dbReference>
<sequence>MATFSQRLKTLRKKKFLTQQKLADILEVKRATIAKWESKNAIPDIDTLHKISNYFDVNVDYLVGLTDDKQYPEPPNDNEDDLFNVTAENIYIFTEVAKKEGLSLDLIGKLIQSLSFPKDKEKSLFKTLNIHYEDDTSNNSTTKNSNNNE</sequence>
<reference evidence="3" key="1">
    <citation type="submission" date="2020-02" db="EMBL/GenBank/DDBJ databases">
        <title>Antibiotic resistance/susceptibility profiles of lactic acid-producing cocci isolated from the human vagina, and analysis of the genetic basis of atypical resistances.</title>
        <authorList>
            <person name="Sirichoat A."/>
            <person name="Florez A.B."/>
            <person name="Vazquez L."/>
            <person name="Buppasiri P."/>
            <person name="Panya M."/>
            <person name="Lulitanond V."/>
            <person name="Mayo B."/>
        </authorList>
    </citation>
    <scope>NUCLEOTIDE SEQUENCE</scope>
    <source>
        <strain evidence="3">VA01-10AN</strain>
    </source>
</reference>
<dbReference type="PANTHER" id="PTHR46558">
    <property type="entry name" value="TRACRIPTIONAL REGULATORY PROTEIN-RELATED-RELATED"/>
    <property type="match status" value="1"/>
</dbReference>
<dbReference type="InterPro" id="IPR010982">
    <property type="entry name" value="Lambda_DNA-bd_dom_sf"/>
</dbReference>
<name>A0A6G4N132_STRAP</name>
<evidence type="ECO:0000313" key="3">
    <source>
        <dbReference type="EMBL" id="NGG16941.1"/>
    </source>
</evidence>
<feature type="domain" description="HTH cro/C1-type" evidence="2">
    <location>
        <begin position="8"/>
        <end position="62"/>
    </location>
</feature>
<dbReference type="CDD" id="cd00093">
    <property type="entry name" value="HTH_XRE"/>
    <property type="match status" value="1"/>
</dbReference>
<comment type="caution">
    <text evidence="3">The sequence shown here is derived from an EMBL/GenBank/DDBJ whole genome shotgun (WGS) entry which is preliminary data.</text>
</comment>
<proteinExistence type="predicted"/>
<keyword evidence="1" id="KW-0238">DNA-binding</keyword>
<dbReference type="EMBL" id="JAAJBG010000032">
    <property type="protein sequence ID" value="NGG16941.1"/>
    <property type="molecule type" value="Genomic_DNA"/>
</dbReference>
<dbReference type="InterPro" id="IPR001387">
    <property type="entry name" value="Cro/C1-type_HTH"/>
</dbReference>
<dbReference type="SUPFAM" id="SSF47413">
    <property type="entry name" value="lambda repressor-like DNA-binding domains"/>
    <property type="match status" value="1"/>
</dbReference>
<evidence type="ECO:0000256" key="1">
    <source>
        <dbReference type="ARBA" id="ARBA00023125"/>
    </source>
</evidence>
<dbReference type="Gene3D" id="1.10.260.40">
    <property type="entry name" value="lambda repressor-like DNA-binding domains"/>
    <property type="match status" value="1"/>
</dbReference>
<organism evidence="3">
    <name type="scientific">Streptococcus anginosus</name>
    <dbReference type="NCBI Taxonomy" id="1328"/>
    <lineage>
        <taxon>Bacteria</taxon>
        <taxon>Bacillati</taxon>
        <taxon>Bacillota</taxon>
        <taxon>Bacilli</taxon>
        <taxon>Lactobacillales</taxon>
        <taxon>Streptococcaceae</taxon>
        <taxon>Streptococcus</taxon>
        <taxon>Streptococcus anginosus group</taxon>
    </lineage>
</organism>
<evidence type="ECO:0000259" key="2">
    <source>
        <dbReference type="PROSITE" id="PS50943"/>
    </source>
</evidence>
<dbReference type="PROSITE" id="PS50943">
    <property type="entry name" value="HTH_CROC1"/>
    <property type="match status" value="1"/>
</dbReference>
<accession>A0A6G4N132</accession>
<dbReference type="PANTHER" id="PTHR46558:SF11">
    <property type="entry name" value="HTH-TYPE TRANSCRIPTIONAL REGULATOR XRE"/>
    <property type="match status" value="1"/>
</dbReference>
<gene>
    <name evidence="3" type="ORF">G5T13_10245</name>
</gene>
<dbReference type="Pfam" id="PF01381">
    <property type="entry name" value="HTH_3"/>
    <property type="match status" value="1"/>
</dbReference>
<dbReference type="RefSeq" id="WP_050203432.1">
    <property type="nucleotide sequence ID" value="NZ_CP136160.1"/>
</dbReference>